<reference evidence="7" key="1">
    <citation type="submission" date="2015-09" db="EMBL/GenBank/DDBJ databases">
        <title>Scylla olivacea transcriptome.</title>
        <authorList>
            <person name="Ikhwanuddin M."/>
        </authorList>
    </citation>
    <scope>NUCLEOTIDE SEQUENCE</scope>
</reference>
<keyword evidence="2 4" id="KW-0863">Zinc-finger</keyword>
<keyword evidence="1" id="KW-0479">Metal-binding</keyword>
<evidence type="ECO:0000256" key="3">
    <source>
        <dbReference type="ARBA" id="ARBA00022833"/>
    </source>
</evidence>
<organism evidence="7">
    <name type="scientific">Scylla olivacea</name>
    <name type="common">Orange mud crab</name>
    <name type="synonym">Cancer olivacea</name>
    <dbReference type="NCBI Taxonomy" id="85551"/>
    <lineage>
        <taxon>Eukaryota</taxon>
        <taxon>Metazoa</taxon>
        <taxon>Ecdysozoa</taxon>
        <taxon>Arthropoda</taxon>
        <taxon>Crustacea</taxon>
        <taxon>Multicrustacea</taxon>
        <taxon>Malacostraca</taxon>
        <taxon>Eumalacostraca</taxon>
        <taxon>Eucarida</taxon>
        <taxon>Decapoda</taxon>
        <taxon>Pleocyemata</taxon>
        <taxon>Brachyura</taxon>
        <taxon>Eubrachyura</taxon>
        <taxon>Portunoidea</taxon>
        <taxon>Portunidae</taxon>
        <taxon>Portuninae</taxon>
        <taxon>Scylla</taxon>
    </lineage>
</organism>
<evidence type="ECO:0000256" key="1">
    <source>
        <dbReference type="ARBA" id="ARBA00022723"/>
    </source>
</evidence>
<evidence type="ECO:0000256" key="4">
    <source>
        <dbReference type="PROSITE-ProRule" id="PRU00027"/>
    </source>
</evidence>
<evidence type="ECO:0000313" key="7">
    <source>
        <dbReference type="EMBL" id="JAI58040.1"/>
    </source>
</evidence>
<protein>
    <recommendedName>
        <fullName evidence="6">BED-type domain-containing protein</fullName>
    </recommendedName>
</protein>
<feature type="region of interest" description="Disordered" evidence="5">
    <location>
        <begin position="1"/>
        <end position="51"/>
    </location>
</feature>
<evidence type="ECO:0000256" key="5">
    <source>
        <dbReference type="SAM" id="MobiDB-lite"/>
    </source>
</evidence>
<dbReference type="PROSITE" id="PS50808">
    <property type="entry name" value="ZF_BED"/>
    <property type="match status" value="1"/>
</dbReference>
<keyword evidence="3" id="KW-0862">Zinc</keyword>
<sequence>MDRFVIKRVSVQSSSTCAPDKNTQANEPGSIIREAASTSASEPPPKKKVKSWTRQYSDEFLKYGFVKCEQEKGEPRPQCVICSEVLANESLKPSKLKRHLETKHPSLATKPVDYFQRRKEQMKMSVKVLNTATTLNDKAQLASYLVSYRIAKEKVPYTCGEKLILPSCVDIVSTMLDGKSADKIKCVPISDTTVSRRISDIAENLELQLVSHLQTAGEFAIQLDESTDISNCAVLLVYVRYVHEDDFLEDMLCCLTLPTHSSGSEIYRVLNDCIVGKYKLNWANCKGITTDGAANMTGKKSGVVTKISEAAGNDVTWRHCFIHREALAAKGIPDNLRGVLNDVVKVINTIKGSALNSRLFELLCLEMGADHSHLLYHTEVRWLSRGRILTRVYELRMEIHIFLLEKKIQYGKLVLQ</sequence>
<dbReference type="PANTHER" id="PTHR45913:SF19">
    <property type="entry name" value="LOW QUALITY PROTEIN: ZINC FINGER BED DOMAIN-CONTAINING PROTEIN 5-LIKE"/>
    <property type="match status" value="1"/>
</dbReference>
<proteinExistence type="predicted"/>
<accession>A0A0N7ZA72</accession>
<dbReference type="AlphaFoldDB" id="A0A0N7ZA72"/>
<dbReference type="GO" id="GO:0008270">
    <property type="term" value="F:zinc ion binding"/>
    <property type="evidence" value="ECO:0007669"/>
    <property type="project" value="UniProtKB-KW"/>
</dbReference>
<evidence type="ECO:0000256" key="2">
    <source>
        <dbReference type="ARBA" id="ARBA00022771"/>
    </source>
</evidence>
<dbReference type="InterPro" id="IPR003656">
    <property type="entry name" value="Znf_BED"/>
</dbReference>
<dbReference type="PANTHER" id="PTHR45913">
    <property type="entry name" value="EPM2A-INTERACTING PROTEIN 1"/>
    <property type="match status" value="1"/>
</dbReference>
<dbReference type="GO" id="GO:0003677">
    <property type="term" value="F:DNA binding"/>
    <property type="evidence" value="ECO:0007669"/>
    <property type="project" value="InterPro"/>
</dbReference>
<feature type="compositionally biased region" description="Polar residues" evidence="5">
    <location>
        <begin position="10"/>
        <end position="27"/>
    </location>
</feature>
<feature type="domain" description="BED-type" evidence="6">
    <location>
        <begin position="46"/>
        <end position="111"/>
    </location>
</feature>
<dbReference type="EMBL" id="GDRN01103671">
    <property type="protein sequence ID" value="JAI58040.1"/>
    <property type="molecule type" value="Transcribed_RNA"/>
</dbReference>
<evidence type="ECO:0000259" key="6">
    <source>
        <dbReference type="PROSITE" id="PS50808"/>
    </source>
</evidence>
<name>A0A0N7ZA72_SCYOL</name>